<name>L0DYU7_THIND</name>
<keyword evidence="2" id="KW-1185">Reference proteome</keyword>
<dbReference type="PATRIC" id="fig|1255043.3.peg.1893"/>
<proteinExistence type="predicted"/>
<evidence type="ECO:0000313" key="2">
    <source>
        <dbReference type="Proteomes" id="UP000010809"/>
    </source>
</evidence>
<dbReference type="HOGENOM" id="CLU_3206416_0_0_6"/>
<reference evidence="1" key="1">
    <citation type="submission" date="2015-12" db="EMBL/GenBank/DDBJ databases">
        <authorList>
            <person name="Tikhonova T.V."/>
            <person name="Pavlov A.R."/>
            <person name="Beletsky A.V."/>
            <person name="Mardanov A.V."/>
            <person name="Sorokin D.Y."/>
            <person name="Ravin N.V."/>
            <person name="Popov V.O."/>
        </authorList>
    </citation>
    <scope>NUCLEOTIDE SEQUENCE</scope>
    <source>
        <strain evidence="1">DSM 14787</strain>
    </source>
</reference>
<dbReference type="Proteomes" id="UP000010809">
    <property type="component" value="Chromosome"/>
</dbReference>
<evidence type="ECO:0000313" key="1">
    <source>
        <dbReference type="EMBL" id="AGA33531.1"/>
    </source>
</evidence>
<gene>
    <name evidence="1" type="ordered locus">TVNIR_1870</name>
</gene>
<dbReference type="EMBL" id="CP003989">
    <property type="protein sequence ID" value="AGA33531.1"/>
    <property type="molecule type" value="Genomic_DNA"/>
</dbReference>
<dbReference type="AlphaFoldDB" id="L0DYU7"/>
<dbReference type="RefSeq" id="WP_015258658.1">
    <property type="nucleotide sequence ID" value="NC_019902.2"/>
</dbReference>
<dbReference type="KEGG" id="tni:TVNIR_1870"/>
<organism evidence="1 2">
    <name type="scientific">Thioalkalivibrio nitratireducens (strain DSM 14787 / UNIQEM 213 / ALEN2)</name>
    <dbReference type="NCBI Taxonomy" id="1255043"/>
    <lineage>
        <taxon>Bacteria</taxon>
        <taxon>Pseudomonadati</taxon>
        <taxon>Pseudomonadota</taxon>
        <taxon>Gammaproteobacteria</taxon>
        <taxon>Chromatiales</taxon>
        <taxon>Ectothiorhodospiraceae</taxon>
        <taxon>Thioalkalivibrio</taxon>
    </lineage>
</organism>
<sequence>MADSDPGVTDLELRGRLALRTGGRDSEFGERQNDWRVEVRARYRF</sequence>
<accession>L0DYU7</accession>
<protein>
    <submittedName>
        <fullName evidence="1">Uncharacterized protein</fullName>
    </submittedName>
</protein>